<dbReference type="AlphaFoldDB" id="A0A284RCD4"/>
<feature type="region of interest" description="Disordered" evidence="3">
    <location>
        <begin position="311"/>
        <end position="449"/>
    </location>
</feature>
<accession>A0A284RCD4</accession>
<evidence type="ECO:0000256" key="2">
    <source>
        <dbReference type="ARBA" id="ARBA00023054"/>
    </source>
</evidence>
<gene>
    <name evidence="4" type="ORF">ARMOST_09738</name>
</gene>
<proteinExistence type="inferred from homology"/>
<evidence type="ECO:0000313" key="4">
    <source>
        <dbReference type="EMBL" id="SJL06402.1"/>
    </source>
</evidence>
<feature type="compositionally biased region" description="Polar residues" evidence="3">
    <location>
        <begin position="440"/>
        <end position="449"/>
    </location>
</feature>
<keyword evidence="2" id="KW-0175">Coiled coil</keyword>
<organism evidence="4 5">
    <name type="scientific">Armillaria ostoyae</name>
    <name type="common">Armillaria root rot fungus</name>
    <dbReference type="NCBI Taxonomy" id="47428"/>
    <lineage>
        <taxon>Eukaryota</taxon>
        <taxon>Fungi</taxon>
        <taxon>Dikarya</taxon>
        <taxon>Basidiomycota</taxon>
        <taxon>Agaricomycotina</taxon>
        <taxon>Agaricomycetes</taxon>
        <taxon>Agaricomycetidae</taxon>
        <taxon>Agaricales</taxon>
        <taxon>Marasmiineae</taxon>
        <taxon>Physalacriaceae</taxon>
        <taxon>Armillaria</taxon>
    </lineage>
</organism>
<dbReference type="OrthoDB" id="21214at2759"/>
<name>A0A284RCD4_ARMOS</name>
<dbReference type="EMBL" id="FUEG01000007">
    <property type="protein sequence ID" value="SJL06402.1"/>
    <property type="molecule type" value="Genomic_DNA"/>
</dbReference>
<evidence type="ECO:0000256" key="1">
    <source>
        <dbReference type="ARBA" id="ARBA00005537"/>
    </source>
</evidence>
<dbReference type="PANTHER" id="PTHR39472:SF1">
    <property type="entry name" value="EXPRESSED PROTEIN"/>
    <property type="match status" value="1"/>
</dbReference>
<dbReference type="Pfam" id="PF05769">
    <property type="entry name" value="SIKE"/>
    <property type="match status" value="1"/>
</dbReference>
<evidence type="ECO:0000313" key="5">
    <source>
        <dbReference type="Proteomes" id="UP000219338"/>
    </source>
</evidence>
<feature type="compositionally biased region" description="Basic and acidic residues" evidence="3">
    <location>
        <begin position="220"/>
        <end position="229"/>
    </location>
</feature>
<feature type="compositionally biased region" description="Basic and acidic residues" evidence="3">
    <location>
        <begin position="311"/>
        <end position="322"/>
    </location>
</feature>
<dbReference type="Proteomes" id="UP000219338">
    <property type="component" value="Unassembled WGS sequence"/>
</dbReference>
<protein>
    <submittedName>
        <fullName evidence="4">Uncharacterized protein</fullName>
    </submittedName>
</protein>
<reference evidence="5" key="1">
    <citation type="journal article" date="2017" name="Nat. Ecol. Evol.">
        <title>Genome expansion and lineage-specific genetic innovations in the forest pathogenic fungi Armillaria.</title>
        <authorList>
            <person name="Sipos G."/>
            <person name="Prasanna A.N."/>
            <person name="Walter M.C."/>
            <person name="O'Connor E."/>
            <person name="Balint B."/>
            <person name="Krizsan K."/>
            <person name="Kiss B."/>
            <person name="Hess J."/>
            <person name="Varga T."/>
            <person name="Slot J."/>
            <person name="Riley R."/>
            <person name="Boka B."/>
            <person name="Rigling D."/>
            <person name="Barry K."/>
            <person name="Lee J."/>
            <person name="Mihaltcheva S."/>
            <person name="LaButti K."/>
            <person name="Lipzen A."/>
            <person name="Waldron R."/>
            <person name="Moloney N.M."/>
            <person name="Sperisen C."/>
            <person name="Kredics L."/>
            <person name="Vagvoelgyi C."/>
            <person name="Patrignani A."/>
            <person name="Fitzpatrick D."/>
            <person name="Nagy I."/>
            <person name="Doyle S."/>
            <person name="Anderson J.B."/>
            <person name="Grigoriev I.V."/>
            <person name="Gueldener U."/>
            <person name="Muensterkoetter M."/>
            <person name="Nagy L.G."/>
        </authorList>
    </citation>
    <scope>NUCLEOTIDE SEQUENCE [LARGE SCALE GENOMIC DNA]</scope>
    <source>
        <strain evidence="5">C18/9</strain>
    </source>
</reference>
<evidence type="ECO:0000256" key="3">
    <source>
        <dbReference type="SAM" id="MobiDB-lite"/>
    </source>
</evidence>
<dbReference type="PANTHER" id="PTHR39472">
    <property type="entry name" value="EXPRESSED PROTEIN"/>
    <property type="match status" value="1"/>
</dbReference>
<dbReference type="STRING" id="47428.A0A284RCD4"/>
<sequence length="449" mass="49961">MPPVRDVVSSLRPGVLPSSLVNCTTFRTLRDDRMDGELMRVWQLVHELSEQLAHNQKLTATLQSQARALQTQAAHNSTGFALRRFNTDITKEVFESELERMNAQIIIENQTLLHENKQLSMLLKEYEGTMDTVMTKFRNHAASPVPCFSILSRLTTVLQLAAQQHELTLTRHYEGLLMARENQTLSADLSSSTNMSRSLQRLSYNLRNLLRSMAGENPDAEPHHLRSQSEAEYEGGSSDQLIDPVELQSLLDALDEHANYTNAPGREDWAIERESEIARLERENAELRRMLGIDPSSIAETGIDMEAEVERMERRRHPELSQRLRTGGHGREDSGDVWWPTNGPSQQQPQPYQASTTPQPGQTNDVGTRLRGALDFPPMRTGTQGRRPGMFGTTGQRGGLGRGAIGGAGAGPPPPPQSLWSNQPPSPAPPVMSDRIWPSQGGSTLDLSR</sequence>
<feature type="region of interest" description="Disordered" evidence="3">
    <location>
        <begin position="214"/>
        <end position="240"/>
    </location>
</feature>
<feature type="compositionally biased region" description="Low complexity" evidence="3">
    <location>
        <begin position="344"/>
        <end position="360"/>
    </location>
</feature>
<dbReference type="InterPro" id="IPR008555">
    <property type="entry name" value="SIKE"/>
</dbReference>
<comment type="similarity">
    <text evidence="1">Belongs to the SIKE family.</text>
</comment>
<feature type="compositionally biased region" description="Gly residues" evidence="3">
    <location>
        <begin position="395"/>
        <end position="410"/>
    </location>
</feature>
<keyword evidence="5" id="KW-1185">Reference proteome</keyword>
<dbReference type="OMA" id="REDWAIE"/>